<name>A0A7J0GD43_9ERIC</name>
<protein>
    <submittedName>
        <fullName evidence="2">Uncharacterized protein</fullName>
    </submittedName>
</protein>
<gene>
    <name evidence="2" type="ORF">Acr_20g0005530</name>
</gene>
<dbReference type="PANTHER" id="PTHR33240:SF15">
    <property type="entry name" value="GAG-PRO-LIKE PROTEIN"/>
    <property type="match status" value="1"/>
</dbReference>
<feature type="region of interest" description="Disordered" evidence="1">
    <location>
        <begin position="107"/>
        <end position="169"/>
    </location>
</feature>
<feature type="compositionally biased region" description="Basic residues" evidence="1">
    <location>
        <begin position="276"/>
        <end position="296"/>
    </location>
</feature>
<reference evidence="2 3" key="1">
    <citation type="submission" date="2019-07" db="EMBL/GenBank/DDBJ databases">
        <title>De Novo Assembly of kiwifruit Actinidia rufa.</title>
        <authorList>
            <person name="Sugita-Konishi S."/>
            <person name="Sato K."/>
            <person name="Mori E."/>
            <person name="Abe Y."/>
            <person name="Kisaki G."/>
            <person name="Hamano K."/>
            <person name="Suezawa K."/>
            <person name="Otani M."/>
            <person name="Fukuda T."/>
            <person name="Manabe T."/>
            <person name="Gomi K."/>
            <person name="Tabuchi M."/>
            <person name="Akimitsu K."/>
            <person name="Kataoka I."/>
        </authorList>
    </citation>
    <scope>NUCLEOTIDE SEQUENCE [LARGE SCALE GENOMIC DNA]</scope>
    <source>
        <strain evidence="3">cv. Fuchu</strain>
    </source>
</reference>
<sequence length="440" mass="49829">MRDVRGQKVAYTAKFLLTAPTPGWRRQQHNDRLTVRPLKHGWVGRLLTDTAGIKGRLVEATRAAIGPPMAKATSKQRPGRLLLEGGDSRDITIKRLQAQLVERTQIMVDNKLMKPPQIEEGEPSKGRPRDLRDPPRRTEKRHESHADLESKGDSKSVASSKSVTTLSLLKCRPPRNAQCQEKPRRELTREEVHTAEVHTVRWEVRPKVPHQPCQADDGPLESHECLDVPGISIKLGGSRIKVDLMSWVEMFAQLEDNIMQAKKATGTTTWGEGHSKSVKRARSITRTGRPKKRNQRWRCSFHEERGHITENYRALKVFLDQLVQDGHLNEFVDQEKTRAEEAEIRPNPRFDCGDDDTDKTTEEEDLPLGSSAEMMYYDLFKQLKLAQSDLKPSRAPLVGFNAQSHWPLGTMTLKVRAGSQELVTKFVVLDIPSSYNAIVG</sequence>
<dbReference type="OrthoDB" id="1740536at2759"/>
<proteinExistence type="predicted"/>
<comment type="caution">
    <text evidence="2">The sequence shown here is derived from an EMBL/GenBank/DDBJ whole genome shotgun (WGS) entry which is preliminary data.</text>
</comment>
<organism evidence="2 3">
    <name type="scientific">Actinidia rufa</name>
    <dbReference type="NCBI Taxonomy" id="165716"/>
    <lineage>
        <taxon>Eukaryota</taxon>
        <taxon>Viridiplantae</taxon>
        <taxon>Streptophyta</taxon>
        <taxon>Embryophyta</taxon>
        <taxon>Tracheophyta</taxon>
        <taxon>Spermatophyta</taxon>
        <taxon>Magnoliopsida</taxon>
        <taxon>eudicotyledons</taxon>
        <taxon>Gunneridae</taxon>
        <taxon>Pentapetalae</taxon>
        <taxon>asterids</taxon>
        <taxon>Ericales</taxon>
        <taxon>Actinidiaceae</taxon>
        <taxon>Actinidia</taxon>
    </lineage>
</organism>
<feature type="compositionally biased region" description="Low complexity" evidence="1">
    <location>
        <begin position="155"/>
        <end position="169"/>
    </location>
</feature>
<feature type="region of interest" description="Disordered" evidence="1">
    <location>
        <begin position="336"/>
        <end position="364"/>
    </location>
</feature>
<dbReference type="Proteomes" id="UP000585474">
    <property type="component" value="Unassembled WGS sequence"/>
</dbReference>
<evidence type="ECO:0000256" key="1">
    <source>
        <dbReference type="SAM" id="MobiDB-lite"/>
    </source>
</evidence>
<feature type="compositionally biased region" description="Basic and acidic residues" evidence="1">
    <location>
        <begin position="122"/>
        <end position="154"/>
    </location>
</feature>
<evidence type="ECO:0000313" key="2">
    <source>
        <dbReference type="EMBL" id="GFZ08745.1"/>
    </source>
</evidence>
<dbReference type="PANTHER" id="PTHR33240">
    <property type="entry name" value="OS08G0508500 PROTEIN"/>
    <property type="match status" value="1"/>
</dbReference>
<feature type="region of interest" description="Disordered" evidence="1">
    <location>
        <begin position="265"/>
        <end position="296"/>
    </location>
</feature>
<dbReference type="AlphaFoldDB" id="A0A7J0GD43"/>
<evidence type="ECO:0000313" key="3">
    <source>
        <dbReference type="Proteomes" id="UP000585474"/>
    </source>
</evidence>
<keyword evidence="3" id="KW-1185">Reference proteome</keyword>
<feature type="compositionally biased region" description="Acidic residues" evidence="1">
    <location>
        <begin position="353"/>
        <end position="364"/>
    </location>
</feature>
<feature type="compositionally biased region" description="Basic and acidic residues" evidence="1">
    <location>
        <begin position="336"/>
        <end position="352"/>
    </location>
</feature>
<accession>A0A7J0GD43</accession>
<dbReference type="EMBL" id="BJWL01000020">
    <property type="protein sequence ID" value="GFZ08745.1"/>
    <property type="molecule type" value="Genomic_DNA"/>
</dbReference>